<dbReference type="InterPro" id="IPR039621">
    <property type="entry name" value="BG1-like"/>
</dbReference>
<accession>A0A151T9G5</accession>
<dbReference type="STRING" id="3821.A0A151T9G5"/>
<comment type="function">
    <text evidence="1">Involved in auxin transport. Regulator of the auxin signaling pathway.</text>
</comment>
<sequence length="295" mass="32450">MDKWDNKPSRKQHHRENPSFSSTLLDVIYRSIDEDPKKVESWMEKRTSEKVLMGRNSLTEFERRTRSNSISNTLSMHSSSTSSESSSAGGFSSSESHSSQTQKPKHENGFGKTKSKALKILYGELKKAKQPISPGARLASFLNSLFTSSGSAKKAKVSTTTSTCHPVLIPIATDRAAADAKLASATAQPSSTCSSASSFSRSCLSKTPSSRSGAKRSVRFCPVSVIVDEDLEFDDVMHYEDEEEDDDDVASCSSSDLFELDNLSAIGIERYREELPVYETTHFNTNRAIANGFIM</sequence>
<dbReference type="GO" id="GO:0009734">
    <property type="term" value="P:auxin-activated signaling pathway"/>
    <property type="evidence" value="ECO:0007669"/>
    <property type="project" value="UniProtKB-KW"/>
</dbReference>
<gene>
    <name evidence="9" type="ORF">KK1_018254</name>
</gene>
<dbReference type="EMBL" id="CM003609">
    <property type="protein sequence ID" value="KYP63675.1"/>
    <property type="molecule type" value="Genomic_DNA"/>
</dbReference>
<keyword evidence="10" id="KW-1185">Reference proteome</keyword>
<evidence type="ECO:0000256" key="6">
    <source>
        <dbReference type="ARBA" id="ARBA00023136"/>
    </source>
</evidence>
<evidence type="ECO:0000256" key="1">
    <source>
        <dbReference type="ARBA" id="ARBA00002281"/>
    </source>
</evidence>
<dbReference type="Proteomes" id="UP000075243">
    <property type="component" value="Chromosome 7"/>
</dbReference>
<reference evidence="9 10" key="1">
    <citation type="journal article" date="2012" name="Nat. Biotechnol.">
        <title>Draft genome sequence of pigeonpea (Cajanus cajan), an orphan legume crop of resource-poor farmers.</title>
        <authorList>
            <person name="Varshney R.K."/>
            <person name="Chen W."/>
            <person name="Li Y."/>
            <person name="Bharti A.K."/>
            <person name="Saxena R.K."/>
            <person name="Schlueter J.A."/>
            <person name="Donoghue M.T."/>
            <person name="Azam S."/>
            <person name="Fan G."/>
            <person name="Whaley A.M."/>
            <person name="Farmer A.D."/>
            <person name="Sheridan J."/>
            <person name="Iwata A."/>
            <person name="Tuteja R."/>
            <person name="Penmetsa R.V."/>
            <person name="Wu W."/>
            <person name="Upadhyaya H.D."/>
            <person name="Yang S.P."/>
            <person name="Shah T."/>
            <person name="Saxena K.B."/>
            <person name="Michael T."/>
            <person name="McCombie W.R."/>
            <person name="Yang B."/>
            <person name="Zhang G."/>
            <person name="Yang H."/>
            <person name="Wang J."/>
            <person name="Spillane C."/>
            <person name="Cook D.R."/>
            <person name="May G.D."/>
            <person name="Xu X."/>
            <person name="Jackson S.A."/>
        </authorList>
    </citation>
    <scope>NUCLEOTIDE SEQUENCE [LARGE SCALE GENOMIC DNA]</scope>
    <source>
        <strain evidence="10">cv. Asha</strain>
    </source>
</reference>
<feature type="compositionally biased region" description="Low complexity" evidence="8">
    <location>
        <begin position="189"/>
        <end position="205"/>
    </location>
</feature>
<feature type="region of interest" description="Disordered" evidence="8">
    <location>
        <begin position="1"/>
        <end position="112"/>
    </location>
</feature>
<evidence type="ECO:0000256" key="8">
    <source>
        <dbReference type="SAM" id="MobiDB-lite"/>
    </source>
</evidence>
<protein>
    <recommendedName>
        <fullName evidence="11">Protein BIG GRAIN 1-like B</fullName>
    </recommendedName>
</protein>
<comment type="similarity">
    <text evidence="3">Belongs to the BIG GRAIN 1 (BG1) plant protein family.</text>
</comment>
<evidence type="ECO:0000313" key="10">
    <source>
        <dbReference type="Proteomes" id="UP000075243"/>
    </source>
</evidence>
<feature type="compositionally biased region" description="Basic and acidic residues" evidence="8">
    <location>
        <begin position="31"/>
        <end position="49"/>
    </location>
</feature>
<evidence type="ECO:0008006" key="11">
    <source>
        <dbReference type="Google" id="ProtNLM"/>
    </source>
</evidence>
<dbReference type="OMA" id="DLKFHLM"/>
<proteinExistence type="inferred from homology"/>
<organism evidence="9 10">
    <name type="scientific">Cajanus cajan</name>
    <name type="common">Pigeon pea</name>
    <name type="synonym">Cajanus indicus</name>
    <dbReference type="NCBI Taxonomy" id="3821"/>
    <lineage>
        <taxon>Eukaryota</taxon>
        <taxon>Viridiplantae</taxon>
        <taxon>Streptophyta</taxon>
        <taxon>Embryophyta</taxon>
        <taxon>Tracheophyta</taxon>
        <taxon>Spermatophyta</taxon>
        <taxon>Magnoliopsida</taxon>
        <taxon>eudicotyledons</taxon>
        <taxon>Gunneridae</taxon>
        <taxon>Pentapetalae</taxon>
        <taxon>rosids</taxon>
        <taxon>fabids</taxon>
        <taxon>Fabales</taxon>
        <taxon>Fabaceae</taxon>
        <taxon>Papilionoideae</taxon>
        <taxon>50 kb inversion clade</taxon>
        <taxon>NPAAA clade</taxon>
        <taxon>indigoferoid/millettioid clade</taxon>
        <taxon>Phaseoleae</taxon>
        <taxon>Cajanus</taxon>
    </lineage>
</organism>
<evidence type="ECO:0000256" key="3">
    <source>
        <dbReference type="ARBA" id="ARBA00010067"/>
    </source>
</evidence>
<feature type="compositionally biased region" description="Low complexity" evidence="8">
    <location>
        <begin position="67"/>
        <end position="99"/>
    </location>
</feature>
<dbReference type="PANTHER" id="PTHR33541:SF28">
    <property type="entry name" value="PROTEIN BIG GRAIN 1-LIKE A"/>
    <property type="match status" value="1"/>
</dbReference>
<name>A0A151T9G5_CAJCA</name>
<keyword evidence="4" id="KW-0813">Transport</keyword>
<evidence type="ECO:0000256" key="2">
    <source>
        <dbReference type="ARBA" id="ARBA00004236"/>
    </source>
</evidence>
<evidence type="ECO:0000313" key="9">
    <source>
        <dbReference type="EMBL" id="KYP63675.1"/>
    </source>
</evidence>
<feature type="region of interest" description="Disordered" evidence="8">
    <location>
        <begin position="189"/>
        <end position="214"/>
    </location>
</feature>
<dbReference type="PANTHER" id="PTHR33541">
    <property type="entry name" value="PROTEIN BIG GRAIN 1-LIKE A-RELATED"/>
    <property type="match status" value="1"/>
</dbReference>
<comment type="subcellular location">
    <subcellularLocation>
        <location evidence="2">Cell membrane</location>
    </subcellularLocation>
</comment>
<keyword evidence="5" id="KW-1003">Cell membrane</keyword>
<evidence type="ECO:0000256" key="4">
    <source>
        <dbReference type="ARBA" id="ARBA00022448"/>
    </source>
</evidence>
<dbReference type="AlphaFoldDB" id="A0A151T9G5"/>
<dbReference type="GO" id="GO:0005886">
    <property type="term" value="C:plasma membrane"/>
    <property type="evidence" value="ECO:0007669"/>
    <property type="project" value="UniProtKB-SubCell"/>
</dbReference>
<keyword evidence="6" id="KW-0472">Membrane</keyword>
<evidence type="ECO:0000256" key="5">
    <source>
        <dbReference type="ARBA" id="ARBA00022475"/>
    </source>
</evidence>
<evidence type="ECO:0000256" key="7">
    <source>
        <dbReference type="ARBA" id="ARBA00023294"/>
    </source>
</evidence>
<dbReference type="Gramene" id="C.cajan_17731.t">
    <property type="protein sequence ID" value="C.cajan_17731.t"/>
    <property type="gene ID" value="C.cajan_17731"/>
</dbReference>
<keyword evidence="7" id="KW-0927">Auxin signaling pathway</keyword>